<evidence type="ECO:0000256" key="4">
    <source>
        <dbReference type="ARBA" id="ARBA00022448"/>
    </source>
</evidence>
<comment type="subcellular location">
    <subcellularLocation>
        <location evidence="2">Cell outer membrane</location>
    </subcellularLocation>
    <subcellularLocation>
        <location evidence="1">Cell surface</location>
    </subcellularLocation>
</comment>
<proteinExistence type="inferred from homology"/>
<dbReference type="GO" id="GO:0009279">
    <property type="term" value="C:cell outer membrane"/>
    <property type="evidence" value="ECO:0007669"/>
    <property type="project" value="UniProtKB-SubCell"/>
</dbReference>
<protein>
    <recommendedName>
        <fullName evidence="16">Adhesin</fullName>
    </recommendedName>
</protein>
<dbReference type="Gene3D" id="3.30.1300.30">
    <property type="entry name" value="GSPII I/J protein-like"/>
    <property type="match status" value="1"/>
</dbReference>
<keyword evidence="6" id="KW-0812">Transmembrane</keyword>
<feature type="domain" description="Trimeric autotransporter adhesin YadA-like head" evidence="12">
    <location>
        <begin position="311"/>
        <end position="331"/>
    </location>
</feature>
<dbReference type="InterPro" id="IPR005594">
    <property type="entry name" value="YadA_C"/>
</dbReference>
<feature type="domain" description="Trimeric autotransporter adhesin YadA-like stalk" evidence="13">
    <location>
        <begin position="181"/>
        <end position="203"/>
    </location>
</feature>
<feature type="domain" description="Trimeric autotransporter adhesin YadA-like C-terminal membrane anchor" evidence="11">
    <location>
        <begin position="460"/>
        <end position="515"/>
    </location>
</feature>
<reference evidence="14 15" key="1">
    <citation type="journal article" date="2015" name="Antonie Van Leeuwenhoek">
        <title>A phylogenomic and molecular marker based taxonomic framework for the order Xanthomonadales: proposal to transfer the families Algiphilaceae and Solimonadaceae to the order Nevskiales ord. nov. and to create a new family within the order Xanthomonadales, the family Rhodanobacteraceae fam. nov., containing the genus Rhodanobacter and its closest relatives.</title>
        <authorList>
            <person name="Naushad S."/>
            <person name="Adeolu M."/>
            <person name="Wong S."/>
            <person name="Sohail M."/>
            <person name="Schellhorn H.E."/>
            <person name="Gupta R.S."/>
        </authorList>
    </citation>
    <scope>NUCLEOTIDE SEQUENCE [LARGE SCALE GENOMIC DNA]</scope>
    <source>
        <strain evidence="14 15">DSM 16301</strain>
    </source>
</reference>
<dbReference type="SUPFAM" id="SSF101967">
    <property type="entry name" value="Adhesin YadA, collagen-binding domain"/>
    <property type="match status" value="2"/>
</dbReference>
<evidence type="ECO:0000256" key="7">
    <source>
        <dbReference type="ARBA" id="ARBA00022729"/>
    </source>
</evidence>
<dbReference type="Pfam" id="PF03895">
    <property type="entry name" value="YadA_anchor"/>
    <property type="match status" value="1"/>
</dbReference>
<dbReference type="AlphaFoldDB" id="A0A0G9H3C3"/>
<evidence type="ECO:0000259" key="11">
    <source>
        <dbReference type="Pfam" id="PF03895"/>
    </source>
</evidence>
<dbReference type="SUPFAM" id="SSF54523">
    <property type="entry name" value="Pili subunits"/>
    <property type="match status" value="1"/>
</dbReference>
<dbReference type="GO" id="GO:0009986">
    <property type="term" value="C:cell surface"/>
    <property type="evidence" value="ECO:0007669"/>
    <property type="project" value="UniProtKB-SubCell"/>
</dbReference>
<feature type="domain" description="Trimeric autotransporter adhesin YadA-like stalk" evidence="13">
    <location>
        <begin position="119"/>
        <end position="141"/>
    </location>
</feature>
<evidence type="ECO:0000259" key="13">
    <source>
        <dbReference type="Pfam" id="PF05662"/>
    </source>
</evidence>
<dbReference type="STRING" id="1440762.Y882_08340"/>
<dbReference type="PATRIC" id="fig|1440762.4.peg.1165"/>
<evidence type="ECO:0000256" key="1">
    <source>
        <dbReference type="ARBA" id="ARBA00004241"/>
    </source>
</evidence>
<dbReference type="Proteomes" id="UP000035481">
    <property type="component" value="Unassembled WGS sequence"/>
</dbReference>
<dbReference type="Gene3D" id="2.60.40.4050">
    <property type="match status" value="1"/>
</dbReference>
<feature type="domain" description="Trimeric autotransporter adhesin YadA-like head" evidence="12">
    <location>
        <begin position="333"/>
        <end position="357"/>
    </location>
</feature>
<feature type="non-terminal residue" evidence="14">
    <location>
        <position position="1"/>
    </location>
</feature>
<name>A0A0G9H3C3_9GAMM</name>
<dbReference type="Pfam" id="PF05658">
    <property type="entry name" value="YadA_head"/>
    <property type="match status" value="2"/>
</dbReference>
<dbReference type="RefSeq" id="WP_046971426.1">
    <property type="nucleotide sequence ID" value="NZ_JPLA01000022.1"/>
</dbReference>
<dbReference type="InterPro" id="IPR011049">
    <property type="entry name" value="Serralysin-like_metalloprot_C"/>
</dbReference>
<evidence type="ECO:0000256" key="3">
    <source>
        <dbReference type="ARBA" id="ARBA00005848"/>
    </source>
</evidence>
<evidence type="ECO:0000313" key="14">
    <source>
        <dbReference type="EMBL" id="KLD64083.1"/>
    </source>
</evidence>
<dbReference type="Gene3D" id="6.10.250.2040">
    <property type="match status" value="2"/>
</dbReference>
<dbReference type="EMBL" id="JPLA01000022">
    <property type="protein sequence ID" value="KLD64083.1"/>
    <property type="molecule type" value="Genomic_DNA"/>
</dbReference>
<sequence>SAGINAKLADAINGKDGKDGIDGLNAKMADAVMYDTPVHDKVTFNKGGTAVVLDNVANGNVAAGSQQAVTGDQLFQTEQKISSGEIGLVQQAAKGANLTVGKATDGTAVDFKGTAGDRKLTGVAKGTENNDAVNVSQLKDTGLIDEQGNSKAVVTYDDADKSAITLGGLGADGKPSTKPVKIKNVADATEGDEAVNLGQLKDAGLFDKDGKALDAVVYDAGSNKASVTLGGANGTVLNNVADGRIEAGSRQAINGGQIAAIRDALQGQITNIDGRVTKMEQYGTGGGSAPYIAANGAPTPLKADAGTTPGVAVGYNTVASGDQASAIGDSAVASGANSVALGNSSVANRDNSVSVGSQGHERQVTNVQAATQETDAVNLSQLKGVATTLGGGATVDSSGNVTAPTYSVGGQSYSTVGDALSGIDSKLNDSFDQLNSRIHQVNRQANRGIASSAALINNMPYMPGRTTINAGAANYRGESALGVGISRWNETGRVNFNAGVSAAKGDAPIFRVGVGVVLGD</sequence>
<keyword evidence="5" id="KW-1134">Transmembrane beta strand</keyword>
<dbReference type="InterPro" id="IPR008640">
    <property type="entry name" value="Adhesin_Head_dom"/>
</dbReference>
<keyword evidence="7" id="KW-0732">Signal</keyword>
<gene>
    <name evidence="14" type="ORF">Y882_08340</name>
</gene>
<evidence type="ECO:0000313" key="15">
    <source>
        <dbReference type="Proteomes" id="UP000035481"/>
    </source>
</evidence>
<evidence type="ECO:0000256" key="9">
    <source>
        <dbReference type="ARBA" id="ARBA00023136"/>
    </source>
</evidence>
<evidence type="ECO:0000256" key="5">
    <source>
        <dbReference type="ARBA" id="ARBA00022452"/>
    </source>
</evidence>
<evidence type="ECO:0000256" key="2">
    <source>
        <dbReference type="ARBA" id="ARBA00004442"/>
    </source>
</evidence>
<evidence type="ECO:0000256" key="10">
    <source>
        <dbReference type="ARBA" id="ARBA00023237"/>
    </source>
</evidence>
<keyword evidence="10" id="KW-0998">Cell outer membrane</keyword>
<keyword evidence="9" id="KW-0472">Membrane</keyword>
<dbReference type="InterPro" id="IPR045584">
    <property type="entry name" value="Pilin-like"/>
</dbReference>
<evidence type="ECO:0000259" key="12">
    <source>
        <dbReference type="Pfam" id="PF05658"/>
    </source>
</evidence>
<dbReference type="InterPro" id="IPR008635">
    <property type="entry name" value="Coiled_stalk_dom"/>
</dbReference>
<comment type="caution">
    <text evidence="14">The sequence shown here is derived from an EMBL/GenBank/DDBJ whole genome shotgun (WGS) entry which is preliminary data.</text>
</comment>
<feature type="domain" description="Trimeric autotransporter adhesin YadA-like stalk" evidence="13">
    <location>
        <begin position="238"/>
        <end position="276"/>
    </location>
</feature>
<dbReference type="Gene3D" id="1.20.5.170">
    <property type="match status" value="2"/>
</dbReference>
<keyword evidence="4" id="KW-0813">Transport</keyword>
<keyword evidence="8" id="KW-0653">Protein transport</keyword>
<evidence type="ECO:0008006" key="16">
    <source>
        <dbReference type="Google" id="ProtNLM"/>
    </source>
</evidence>
<evidence type="ECO:0000256" key="6">
    <source>
        <dbReference type="ARBA" id="ARBA00022692"/>
    </source>
</evidence>
<comment type="similarity">
    <text evidence="3">Belongs to the autotransporter-2 (AT-2) (TC 1.B.40) family.</text>
</comment>
<dbReference type="GO" id="GO:0015031">
    <property type="term" value="P:protein transport"/>
    <property type="evidence" value="ECO:0007669"/>
    <property type="project" value="UniProtKB-KW"/>
</dbReference>
<accession>A0A0G9H3C3</accession>
<organism evidence="14 15">
    <name type="scientific">Dyella japonica DSM 16301</name>
    <dbReference type="NCBI Taxonomy" id="1440762"/>
    <lineage>
        <taxon>Bacteria</taxon>
        <taxon>Pseudomonadati</taxon>
        <taxon>Pseudomonadota</taxon>
        <taxon>Gammaproteobacteria</taxon>
        <taxon>Lysobacterales</taxon>
        <taxon>Rhodanobacteraceae</taxon>
        <taxon>Dyella</taxon>
    </lineage>
</organism>
<evidence type="ECO:0000256" key="8">
    <source>
        <dbReference type="ARBA" id="ARBA00022927"/>
    </source>
</evidence>
<dbReference type="Pfam" id="PF05662">
    <property type="entry name" value="YadA_stalk"/>
    <property type="match status" value="4"/>
</dbReference>
<feature type="domain" description="Trimeric autotransporter adhesin YadA-like stalk" evidence="13">
    <location>
        <begin position="363"/>
        <end position="403"/>
    </location>
</feature>